<dbReference type="PANTHER" id="PTHR33868">
    <property type="entry name" value="EXPRESSED PROTEIN"/>
    <property type="match status" value="1"/>
</dbReference>
<proteinExistence type="predicted"/>
<dbReference type="STRING" id="35608.A0A2U1PH35"/>
<accession>A0A2U1PH35</accession>
<gene>
    <name evidence="3" type="ORF">CTI12_AA152080</name>
</gene>
<reference evidence="3 4" key="1">
    <citation type="journal article" date="2018" name="Mol. Plant">
        <title>The genome of Artemisia annua provides insight into the evolution of Asteraceae family and artemisinin biosynthesis.</title>
        <authorList>
            <person name="Shen Q."/>
            <person name="Zhang L."/>
            <person name="Liao Z."/>
            <person name="Wang S."/>
            <person name="Yan T."/>
            <person name="Shi P."/>
            <person name="Liu M."/>
            <person name="Fu X."/>
            <person name="Pan Q."/>
            <person name="Wang Y."/>
            <person name="Lv Z."/>
            <person name="Lu X."/>
            <person name="Zhang F."/>
            <person name="Jiang W."/>
            <person name="Ma Y."/>
            <person name="Chen M."/>
            <person name="Hao X."/>
            <person name="Li L."/>
            <person name="Tang Y."/>
            <person name="Lv G."/>
            <person name="Zhou Y."/>
            <person name="Sun X."/>
            <person name="Brodelius P.E."/>
            <person name="Rose J.K.C."/>
            <person name="Tang K."/>
        </authorList>
    </citation>
    <scope>NUCLEOTIDE SEQUENCE [LARGE SCALE GENOMIC DNA]</scope>
    <source>
        <strain evidence="4">cv. Huhao1</strain>
        <tissue evidence="3">Leaf</tissue>
    </source>
</reference>
<dbReference type="Proteomes" id="UP000245207">
    <property type="component" value="Unassembled WGS sequence"/>
</dbReference>
<dbReference type="PANTHER" id="PTHR33868:SF18">
    <property type="entry name" value="TRANSMEMBRANE PROTEIN"/>
    <property type="match status" value="1"/>
</dbReference>
<keyword evidence="2" id="KW-0472">Membrane</keyword>
<keyword evidence="2" id="KW-1133">Transmembrane helix</keyword>
<feature type="region of interest" description="Disordered" evidence="1">
    <location>
        <begin position="1"/>
        <end position="22"/>
    </location>
</feature>
<keyword evidence="4" id="KW-1185">Reference proteome</keyword>
<name>A0A2U1PH35_ARTAN</name>
<feature type="region of interest" description="Disordered" evidence="1">
    <location>
        <begin position="155"/>
        <end position="183"/>
    </location>
</feature>
<evidence type="ECO:0000313" key="3">
    <source>
        <dbReference type="EMBL" id="PWA85032.1"/>
    </source>
</evidence>
<evidence type="ECO:0000256" key="1">
    <source>
        <dbReference type="SAM" id="MobiDB-lite"/>
    </source>
</evidence>
<comment type="caution">
    <text evidence="3">The sequence shown here is derived from an EMBL/GenBank/DDBJ whole genome shotgun (WGS) entry which is preliminary data.</text>
</comment>
<feature type="transmembrane region" description="Helical" evidence="2">
    <location>
        <begin position="308"/>
        <end position="329"/>
    </location>
</feature>
<sequence length="330" mass="37494">MASGSVPPSTSKSKSEKSPGDGVKSYDFLADTKWWLHPQLTDSSTFWEPSWETINIEEYANIRELEAAINDDSQKMPQVSENPEKIFSEMDPRLTGINKTEPWWRTADSNILTSIVSDKHINNFDPPWPQINIPRERFESDKGLASLEQVSKLTDSIPRSPTSIGMGGSQSPRGLDNPLSNATSNEVDNLQELSQAQLLEALCHSQTRAREAEKAAQQAYNEKEHLLTHFFKQASHLFAYKQWLHILQLETTCLHLRNSKYQLVYSRFPDFVPWVPTKENQPKSVRHKAAKAKPDSPRYKIGTSFRRFVLGLTLVGAGLLLGWTLGWLFR</sequence>
<organism evidence="3 4">
    <name type="scientific">Artemisia annua</name>
    <name type="common">Sweet wormwood</name>
    <dbReference type="NCBI Taxonomy" id="35608"/>
    <lineage>
        <taxon>Eukaryota</taxon>
        <taxon>Viridiplantae</taxon>
        <taxon>Streptophyta</taxon>
        <taxon>Embryophyta</taxon>
        <taxon>Tracheophyta</taxon>
        <taxon>Spermatophyta</taxon>
        <taxon>Magnoliopsida</taxon>
        <taxon>eudicotyledons</taxon>
        <taxon>Gunneridae</taxon>
        <taxon>Pentapetalae</taxon>
        <taxon>asterids</taxon>
        <taxon>campanulids</taxon>
        <taxon>Asterales</taxon>
        <taxon>Asteraceae</taxon>
        <taxon>Asteroideae</taxon>
        <taxon>Anthemideae</taxon>
        <taxon>Artemisiinae</taxon>
        <taxon>Artemisia</taxon>
    </lineage>
</organism>
<dbReference type="AlphaFoldDB" id="A0A2U1PH35"/>
<protein>
    <submittedName>
        <fullName evidence="3">Uncharacterized protein</fullName>
    </submittedName>
</protein>
<feature type="compositionally biased region" description="Low complexity" evidence="1">
    <location>
        <begin position="1"/>
        <end position="12"/>
    </location>
</feature>
<keyword evidence="2" id="KW-0812">Transmembrane</keyword>
<evidence type="ECO:0000256" key="2">
    <source>
        <dbReference type="SAM" id="Phobius"/>
    </source>
</evidence>
<evidence type="ECO:0000313" key="4">
    <source>
        <dbReference type="Proteomes" id="UP000245207"/>
    </source>
</evidence>
<dbReference type="OrthoDB" id="1920951at2759"/>
<dbReference type="EMBL" id="PKPP01001166">
    <property type="protein sequence ID" value="PWA85032.1"/>
    <property type="molecule type" value="Genomic_DNA"/>
</dbReference>